<organism evidence="2 3">
    <name type="scientific">Marasmius tenuissimus</name>
    <dbReference type="NCBI Taxonomy" id="585030"/>
    <lineage>
        <taxon>Eukaryota</taxon>
        <taxon>Fungi</taxon>
        <taxon>Dikarya</taxon>
        <taxon>Basidiomycota</taxon>
        <taxon>Agaricomycotina</taxon>
        <taxon>Agaricomycetes</taxon>
        <taxon>Agaricomycetidae</taxon>
        <taxon>Agaricales</taxon>
        <taxon>Marasmiineae</taxon>
        <taxon>Marasmiaceae</taxon>
        <taxon>Marasmius</taxon>
    </lineage>
</organism>
<evidence type="ECO:0000256" key="1">
    <source>
        <dbReference type="SAM" id="MobiDB-lite"/>
    </source>
</evidence>
<protein>
    <submittedName>
        <fullName evidence="2">Uncharacterized protein</fullName>
    </submittedName>
</protein>
<name>A0ABR2ZCY9_9AGAR</name>
<reference evidence="2 3" key="1">
    <citation type="submission" date="2024-05" db="EMBL/GenBank/DDBJ databases">
        <title>A draft genome resource for the thread blight pathogen Marasmius tenuissimus strain MS-2.</title>
        <authorList>
            <person name="Yulfo-Soto G.E."/>
            <person name="Baruah I.K."/>
            <person name="Amoako-Attah I."/>
            <person name="Bukari Y."/>
            <person name="Meinhardt L.W."/>
            <person name="Bailey B.A."/>
            <person name="Cohen S.P."/>
        </authorList>
    </citation>
    <scope>NUCLEOTIDE SEQUENCE [LARGE SCALE GENOMIC DNA]</scope>
    <source>
        <strain evidence="2 3">MS-2</strain>
    </source>
</reference>
<evidence type="ECO:0000313" key="3">
    <source>
        <dbReference type="Proteomes" id="UP001437256"/>
    </source>
</evidence>
<feature type="region of interest" description="Disordered" evidence="1">
    <location>
        <begin position="639"/>
        <end position="674"/>
    </location>
</feature>
<comment type="caution">
    <text evidence="2">The sequence shown here is derived from an EMBL/GenBank/DDBJ whole genome shotgun (WGS) entry which is preliminary data.</text>
</comment>
<accession>A0ABR2ZCY9</accession>
<feature type="region of interest" description="Disordered" evidence="1">
    <location>
        <begin position="17"/>
        <end position="42"/>
    </location>
</feature>
<dbReference type="Pfam" id="PF18759">
    <property type="entry name" value="Plavaka"/>
    <property type="match status" value="1"/>
</dbReference>
<dbReference type="InterPro" id="IPR041078">
    <property type="entry name" value="Plavaka"/>
</dbReference>
<dbReference type="Proteomes" id="UP001437256">
    <property type="component" value="Unassembled WGS sequence"/>
</dbReference>
<gene>
    <name evidence="2" type="ORF">AAF712_014433</name>
</gene>
<proteinExistence type="predicted"/>
<keyword evidence="3" id="KW-1185">Reference proteome</keyword>
<sequence>MKDIPFCQPLGKPCKADGTFLHPNARPPPPPPQPTPTDPDNWSPFEDRLGFDFANYHFTVVQSSAEKINRALDMWAAAVWKYGGDIPWENEKDMYKSIDAIKEGIVPWATVEASFVGPCPENPPKWMTETYELHLRDTRLLLHHQLGDRGFENRINYSAYRQYNPAGQRVYSNLMSADWAWKQSDLIGQDPETHGAMFVPVVCGSDKTTVSVATGHQEYHPVYQSPGNITNAARRGHGLGLLPSAFLPIPKTSKKHREKAEFKEFCRQLYHACLTAVYEPLRAGMTTPEVVLCPDGHYRKVIYGIGPYIADYPEQVWLAGIVQGWCAKCDATPDNLDETPHTHLRSRTTREFMVTVFDPGTLWDDYGIRSDVTPFTHNFPRADIHELMAPDLLHSSRFGALLTRSGQPFRNALRSPNHVFINAYLYKTYPKEEANSIVQDIDRRISAVPIFPGLRRFPDGRDFNQWTGDDSKALMKVYIAAIQGHVPSDMVKALSAFMECCFIVRKNALTVDDFVAFDHHLERFHEFRKIFVTTGVRDDLSLPRQHSLVHYPRSLRMFGSPNGLCSSITESKHIKAVKEPWRRSSRHKALPQMLKSITRLEKLHAIRQKFSKWGWLVGSTLWFTSTVSDPAMVEMIMGAGDDESEASDDEDGDFGPLTGPKAESSIRLARIKGP</sequence>
<evidence type="ECO:0000313" key="2">
    <source>
        <dbReference type="EMBL" id="KAL0058854.1"/>
    </source>
</evidence>
<feature type="compositionally biased region" description="Pro residues" evidence="1">
    <location>
        <begin position="25"/>
        <end position="37"/>
    </location>
</feature>
<feature type="compositionally biased region" description="Acidic residues" evidence="1">
    <location>
        <begin position="640"/>
        <end position="653"/>
    </location>
</feature>
<dbReference type="EMBL" id="JBBXMP010000269">
    <property type="protein sequence ID" value="KAL0058854.1"/>
    <property type="molecule type" value="Genomic_DNA"/>
</dbReference>